<dbReference type="SUPFAM" id="SSF52540">
    <property type="entry name" value="P-loop containing nucleoside triphosphate hydrolases"/>
    <property type="match status" value="1"/>
</dbReference>
<dbReference type="GO" id="GO:0016887">
    <property type="term" value="F:ATP hydrolysis activity"/>
    <property type="evidence" value="ECO:0007669"/>
    <property type="project" value="InterPro"/>
</dbReference>
<dbReference type="Pfam" id="PF00005">
    <property type="entry name" value="ABC_tran"/>
    <property type="match status" value="1"/>
</dbReference>
<dbReference type="Gene3D" id="3.40.50.300">
    <property type="entry name" value="P-loop containing nucleotide triphosphate hydrolases"/>
    <property type="match status" value="1"/>
</dbReference>
<dbReference type="STRING" id="1432656.X802_09210"/>
<dbReference type="InterPro" id="IPR003439">
    <property type="entry name" value="ABC_transporter-like_ATP-bd"/>
</dbReference>
<accession>A0A0X1KM30</accession>
<dbReference type="GO" id="GO:0005524">
    <property type="term" value="F:ATP binding"/>
    <property type="evidence" value="ECO:0007669"/>
    <property type="project" value="UniProtKB-KW"/>
</dbReference>
<dbReference type="GeneID" id="27135826"/>
<dbReference type="KEGG" id="tgy:X802_09210"/>
<proteinExistence type="predicted"/>
<name>A0A0X1KM30_9EURY</name>
<dbReference type="PANTHER" id="PTHR42939:SF1">
    <property type="entry name" value="ABC TRANSPORTER ATP-BINDING PROTEIN ALBC-RELATED"/>
    <property type="match status" value="1"/>
</dbReference>
<evidence type="ECO:0000256" key="3">
    <source>
        <dbReference type="ARBA" id="ARBA00022840"/>
    </source>
</evidence>
<dbReference type="InterPro" id="IPR051782">
    <property type="entry name" value="ABC_Transporter_VariousFunc"/>
</dbReference>
<keyword evidence="6" id="KW-1185">Reference proteome</keyword>
<evidence type="ECO:0000256" key="2">
    <source>
        <dbReference type="ARBA" id="ARBA00022741"/>
    </source>
</evidence>
<dbReference type="PANTHER" id="PTHR42939">
    <property type="entry name" value="ABC TRANSPORTER ATP-BINDING PROTEIN ALBC-RELATED"/>
    <property type="match status" value="1"/>
</dbReference>
<dbReference type="EMBL" id="CP007140">
    <property type="protein sequence ID" value="AJC72300.1"/>
    <property type="molecule type" value="Genomic_DNA"/>
</dbReference>
<keyword evidence="3 5" id="KW-0067">ATP-binding</keyword>
<dbReference type="InterPro" id="IPR027417">
    <property type="entry name" value="P-loop_NTPase"/>
</dbReference>
<dbReference type="OrthoDB" id="10909at2157"/>
<evidence type="ECO:0000313" key="6">
    <source>
        <dbReference type="Proteomes" id="UP000062043"/>
    </source>
</evidence>
<dbReference type="Proteomes" id="UP000062043">
    <property type="component" value="Chromosome"/>
</dbReference>
<dbReference type="AlphaFoldDB" id="A0A0X1KM30"/>
<evidence type="ECO:0000256" key="1">
    <source>
        <dbReference type="ARBA" id="ARBA00022448"/>
    </source>
</evidence>
<dbReference type="PATRIC" id="fig|1432656.3.peg.1796"/>
<feature type="domain" description="ABC transporter" evidence="4">
    <location>
        <begin position="5"/>
        <end position="227"/>
    </location>
</feature>
<evidence type="ECO:0000313" key="5">
    <source>
        <dbReference type="EMBL" id="AJC72300.1"/>
    </source>
</evidence>
<evidence type="ECO:0000259" key="4">
    <source>
        <dbReference type="PROSITE" id="PS50893"/>
    </source>
</evidence>
<dbReference type="PROSITE" id="PS50893">
    <property type="entry name" value="ABC_TRANSPORTER_2"/>
    <property type="match status" value="1"/>
</dbReference>
<gene>
    <name evidence="5" type="ORF">X802_09210</name>
</gene>
<dbReference type="RefSeq" id="WP_062373132.1">
    <property type="nucleotide sequence ID" value="NZ_CP007140.1"/>
</dbReference>
<keyword evidence="2" id="KW-0547">Nucleotide-binding</keyword>
<dbReference type="InterPro" id="IPR003593">
    <property type="entry name" value="AAA+_ATPase"/>
</dbReference>
<dbReference type="SMART" id="SM00382">
    <property type="entry name" value="AAA"/>
    <property type="match status" value="1"/>
</dbReference>
<organism evidence="5 6">
    <name type="scientific">Thermococcus guaymasensis DSM 11113</name>
    <dbReference type="NCBI Taxonomy" id="1432656"/>
    <lineage>
        <taxon>Archaea</taxon>
        <taxon>Methanobacteriati</taxon>
        <taxon>Methanobacteriota</taxon>
        <taxon>Thermococci</taxon>
        <taxon>Thermococcales</taxon>
        <taxon>Thermococcaceae</taxon>
        <taxon>Thermococcus</taxon>
    </lineage>
</organism>
<keyword evidence="1" id="KW-0813">Transport</keyword>
<reference evidence="5 6" key="1">
    <citation type="submission" date="2014-01" db="EMBL/GenBank/DDBJ databases">
        <title>Genome sequencing of Thermococcus guaymasensis.</title>
        <authorList>
            <person name="Zhang X."/>
            <person name="Alvare G."/>
            <person name="Fristensky B."/>
            <person name="Chen L."/>
            <person name="Suen T."/>
            <person name="Chen Q."/>
            <person name="Ma K."/>
        </authorList>
    </citation>
    <scope>NUCLEOTIDE SEQUENCE [LARGE SCALE GENOMIC DNA]</scope>
    <source>
        <strain evidence="5 6">DSM 11113</strain>
    </source>
</reference>
<protein>
    <submittedName>
        <fullName evidence="5">ABC transporter ATP-binding protein</fullName>
    </submittedName>
</protein>
<sequence length="276" mass="31072">MKININAKKVNFSYDSKTLALKDITLNVKAKRIGIVGQNGSGKTTFLSLLMGFLKPDKGSIKVNGLIPHKDREKILSTFAPAFEKSRLPYGMKVRELIQLVGELTGDPSNVEELAKDLGLLSFKDKKVYALSSGQSQLLWIFNALSDRKRIPVLDEPFVHLDIHAYKRVARVLRDHFESYILTSHIPEDVELLTDSVIVLEEGEVQWYGKLPQSDSTYEVFIPSKARVKLPNVLADFGNVIVCKCPRDLLESLMKEGLIIGYKRAGVRLLYAKIRD</sequence>